<keyword evidence="5" id="KW-0067">ATP-binding</keyword>
<feature type="domain" description="Nucleoside diphosphate kinase-like" evidence="9">
    <location>
        <begin position="47"/>
        <end position="185"/>
    </location>
</feature>
<comment type="similarity">
    <text evidence="1 6 7">Belongs to the NDK family.</text>
</comment>
<dbReference type="Pfam" id="PF05186">
    <property type="entry name" value="Dpy-30"/>
    <property type="match status" value="1"/>
</dbReference>
<evidence type="ECO:0000256" key="7">
    <source>
        <dbReference type="RuleBase" id="RU004011"/>
    </source>
</evidence>
<dbReference type="InterPro" id="IPR034907">
    <property type="entry name" value="NDK-like_dom"/>
</dbReference>
<feature type="domain" description="Nucleoside diphosphate kinase-like" evidence="9">
    <location>
        <begin position="325"/>
        <end position="462"/>
    </location>
</feature>
<protein>
    <submittedName>
        <fullName evidence="10">NME9</fullName>
    </submittedName>
</protein>
<evidence type="ECO:0000256" key="8">
    <source>
        <dbReference type="SAM" id="MobiDB-lite"/>
    </source>
</evidence>
<dbReference type="PRINTS" id="PR01243">
    <property type="entry name" value="NUCDPKINASE"/>
</dbReference>
<keyword evidence="2" id="KW-0808">Transferase</keyword>
<evidence type="ECO:0000256" key="2">
    <source>
        <dbReference type="ARBA" id="ARBA00022679"/>
    </source>
</evidence>
<dbReference type="Gene3D" id="1.20.890.10">
    <property type="entry name" value="cAMP-dependent protein kinase regulatory subunit, dimerization-anchoring domain"/>
    <property type="match status" value="1"/>
</dbReference>
<dbReference type="InterPro" id="IPR036850">
    <property type="entry name" value="NDK-like_dom_sf"/>
</dbReference>
<dbReference type="InterPro" id="IPR001564">
    <property type="entry name" value="Nucleoside_diP_kinase"/>
</dbReference>
<accession>A0ABY6KIJ2</accession>
<dbReference type="Pfam" id="PF00334">
    <property type="entry name" value="NDK"/>
    <property type="match status" value="3"/>
</dbReference>
<comment type="caution">
    <text evidence="6">Lacks conserved residue(s) required for the propagation of feature annotation.</text>
</comment>
<feature type="domain" description="Nucleoside diphosphate kinase-like" evidence="9">
    <location>
        <begin position="187"/>
        <end position="324"/>
    </location>
</feature>
<evidence type="ECO:0000256" key="3">
    <source>
        <dbReference type="ARBA" id="ARBA00022741"/>
    </source>
</evidence>
<dbReference type="PANTHER" id="PTHR46161">
    <property type="entry name" value="NUCLEOSIDE DIPHOSPHATE KINASE"/>
    <property type="match status" value="1"/>
</dbReference>
<reference evidence="10 11" key="1">
    <citation type="submission" date="2022-01" db="EMBL/GenBank/DDBJ databases">
        <title>A chromosomal length assembly of Cordylochernes scorpioides.</title>
        <authorList>
            <person name="Zeh D."/>
            <person name="Zeh J."/>
        </authorList>
    </citation>
    <scope>NUCLEOTIDE SEQUENCE [LARGE SCALE GENOMIC DNA]</scope>
    <source>
        <strain evidence="10">IN4F17</strain>
        <tissue evidence="10">Whole Body</tissue>
    </source>
</reference>
<feature type="region of interest" description="Disordered" evidence="8">
    <location>
        <begin position="1"/>
        <end position="26"/>
    </location>
</feature>
<evidence type="ECO:0000256" key="4">
    <source>
        <dbReference type="ARBA" id="ARBA00022777"/>
    </source>
</evidence>
<evidence type="ECO:0000259" key="9">
    <source>
        <dbReference type="SMART" id="SM00562"/>
    </source>
</evidence>
<dbReference type="Proteomes" id="UP001235939">
    <property type="component" value="Chromosome 06"/>
</dbReference>
<dbReference type="SUPFAM" id="SSF54919">
    <property type="entry name" value="Nucleoside diphosphate kinase, NDK"/>
    <property type="match status" value="4"/>
</dbReference>
<dbReference type="PANTHER" id="PTHR46161:SF3">
    <property type="entry name" value="NUCLEOSIDE DIPHOSPHATE KINASE DDB_G0292928-RELATED"/>
    <property type="match status" value="1"/>
</dbReference>
<name>A0ABY6KIJ2_9ARAC</name>
<dbReference type="CDD" id="cd22970">
    <property type="entry name" value="DD_NDKH5-like"/>
    <property type="match status" value="1"/>
</dbReference>
<proteinExistence type="inferred from homology"/>
<dbReference type="EMBL" id="CP092868">
    <property type="protein sequence ID" value="UYV68658.1"/>
    <property type="molecule type" value="Genomic_DNA"/>
</dbReference>
<dbReference type="PROSITE" id="PS51374">
    <property type="entry name" value="NDPK_LIKE"/>
    <property type="match status" value="4"/>
</dbReference>
<evidence type="ECO:0000313" key="11">
    <source>
        <dbReference type="Proteomes" id="UP001235939"/>
    </source>
</evidence>
<gene>
    <name evidence="10" type="ORF">LAZ67_6000362</name>
</gene>
<keyword evidence="3" id="KW-0547">Nucleotide-binding</keyword>
<dbReference type="SMART" id="SM00562">
    <property type="entry name" value="NDK"/>
    <property type="match status" value="3"/>
</dbReference>
<sequence length="645" mass="73606">MEAQENDDVDEGQIEGTANEELEEEVSIKESMVKSSVFGEFLASQPMEKLLAIIKPDALNARDGIKEVIEAAGFVVLNLCRIILTREQAEQFYEEHRAKRYFPHIVSHLCSDFIIVMVLWRKEAISLFRTLMGPSNPEEARNTSPDSIRARFGTSRIKNAIHGSQDEEHAAKEIDFFYTEVEKPRRVEKTLAIIKPDIIQHSREIEQIIRSEGFTILQRHKLKLSEDQARDFYSDQRQDPHYEELIGFMLTGPIEVLILERKDAVKHWQRIVQATDTLISRDPSPYNIRSLFSTEKARLALHASESLEVAAEEIKFFFASETALMEKTLLIIKPDAFKKAKEIEAQVISEGFVIIDKVIDTLPRKKARVLCRDHKDKPYYRAMVTQLCSGPVMVLLLEKRQAIEHLVFLSGPWDPEIAREKAPWTLRAIYGDLVYINAIHIPETLEQATKEITLLFPAGLVDYIEIPIILEQALVLVKPSAFDKREEIIDAFRVESLAILNRSTFKLTRVEAELFCEGEKDEPLMCHPEEFLGGCLEVFVVGGANALDSSLKIAKQWCSDVTHVSPSEKRALFEKKFFFPGMFTEANVQNFQTLEYLSLAFTPILQRGLTDTTVKLPAQPASFLSDYLLRENPSCVRTVQEDCKT</sequence>
<keyword evidence="4" id="KW-0418">Kinase</keyword>
<keyword evidence="11" id="KW-1185">Reference proteome</keyword>
<dbReference type="Gene3D" id="3.30.70.141">
    <property type="entry name" value="Nucleoside diphosphate kinase-like domain"/>
    <property type="match status" value="4"/>
</dbReference>
<evidence type="ECO:0000256" key="6">
    <source>
        <dbReference type="PROSITE-ProRule" id="PRU00706"/>
    </source>
</evidence>
<evidence type="ECO:0000313" key="10">
    <source>
        <dbReference type="EMBL" id="UYV68658.1"/>
    </source>
</evidence>
<feature type="compositionally biased region" description="Acidic residues" evidence="8">
    <location>
        <begin position="1"/>
        <end position="25"/>
    </location>
</feature>
<dbReference type="InterPro" id="IPR007858">
    <property type="entry name" value="Dpy-30_motif"/>
</dbReference>
<evidence type="ECO:0000256" key="5">
    <source>
        <dbReference type="ARBA" id="ARBA00022840"/>
    </source>
</evidence>
<evidence type="ECO:0000256" key="1">
    <source>
        <dbReference type="ARBA" id="ARBA00008142"/>
    </source>
</evidence>
<organism evidence="10 11">
    <name type="scientific">Cordylochernes scorpioides</name>
    <dbReference type="NCBI Taxonomy" id="51811"/>
    <lineage>
        <taxon>Eukaryota</taxon>
        <taxon>Metazoa</taxon>
        <taxon>Ecdysozoa</taxon>
        <taxon>Arthropoda</taxon>
        <taxon>Chelicerata</taxon>
        <taxon>Arachnida</taxon>
        <taxon>Pseudoscorpiones</taxon>
        <taxon>Cheliferoidea</taxon>
        <taxon>Chernetidae</taxon>
        <taxon>Cordylochernes</taxon>
    </lineage>
</organism>